<dbReference type="InterPro" id="IPR023139">
    <property type="entry name" value="PBDC1-like_dom_sf"/>
</dbReference>
<evidence type="ECO:0000313" key="3">
    <source>
        <dbReference type="EMBL" id="CAH0369557.1"/>
    </source>
</evidence>
<dbReference type="Gene3D" id="2.60.120.620">
    <property type="entry name" value="q2cbj1_9rhob like domain"/>
    <property type="match status" value="1"/>
</dbReference>
<feature type="domain" description="Polysaccharide biosynthesis" evidence="1">
    <location>
        <begin position="52"/>
        <end position="135"/>
    </location>
</feature>
<accession>A0A7S4A5C5</accession>
<evidence type="ECO:0000313" key="4">
    <source>
        <dbReference type="Proteomes" id="UP000789595"/>
    </source>
</evidence>
<dbReference type="OrthoDB" id="204388at2759"/>
<gene>
    <name evidence="2" type="ORF">PCAL00307_LOCUS19715</name>
    <name evidence="3" type="ORF">PECAL_2P26840</name>
</gene>
<dbReference type="InterPro" id="IPR008775">
    <property type="entry name" value="Phytyl_CoA_dOase-like"/>
</dbReference>
<evidence type="ECO:0000259" key="1">
    <source>
        <dbReference type="Pfam" id="PF04669"/>
    </source>
</evidence>
<dbReference type="AlphaFoldDB" id="A0A7S4A5C5"/>
<dbReference type="PANTHER" id="PTHR37563:SF2">
    <property type="entry name" value="PHYTANOYL-COA DIOXYGENASE FAMILY PROTEIN (AFU_ORTHOLOGUE AFUA_2G03330)"/>
    <property type="match status" value="1"/>
</dbReference>
<dbReference type="PANTHER" id="PTHR37563">
    <property type="entry name" value="PHYTANOYL-COA DIOXYGENASE FAMILY PROTEIN (AFU_ORTHOLOGUE AFUA_2G03330)"/>
    <property type="match status" value="1"/>
</dbReference>
<organism evidence="2">
    <name type="scientific">Pelagomonas calceolata</name>
    <dbReference type="NCBI Taxonomy" id="35677"/>
    <lineage>
        <taxon>Eukaryota</taxon>
        <taxon>Sar</taxon>
        <taxon>Stramenopiles</taxon>
        <taxon>Ochrophyta</taxon>
        <taxon>Pelagophyceae</taxon>
        <taxon>Pelagomonadales</taxon>
        <taxon>Pelagomonadaceae</taxon>
        <taxon>Pelagomonas</taxon>
    </lineage>
</organism>
<reference evidence="2" key="1">
    <citation type="submission" date="2021-01" db="EMBL/GenBank/DDBJ databases">
        <authorList>
            <person name="Corre E."/>
            <person name="Pelletier E."/>
            <person name="Niang G."/>
            <person name="Scheremetjew M."/>
            <person name="Finn R."/>
            <person name="Kale V."/>
            <person name="Holt S."/>
            <person name="Cochrane G."/>
            <person name="Meng A."/>
            <person name="Brown T."/>
            <person name="Cohen L."/>
        </authorList>
    </citation>
    <scope>NUCLEOTIDE SEQUENCE</scope>
    <source>
        <strain evidence="2">CCMP1756</strain>
    </source>
</reference>
<proteinExistence type="predicted"/>
<name>A0A7S4A5C5_9STRA</name>
<dbReference type="InterPro" id="IPR051961">
    <property type="entry name" value="Fungal_Metabolite_Diox"/>
</dbReference>
<sequence>MAIEDAITNDPAIERHGSEAAAKYMAWHWAALSKAVAKGDPCSCILTESRQSDDRLYGCFRASISEPVDRLDLKTPTWRDLLTCMAGRVVDFSFMTLLRPDPLQSYEAQRSELLVVPRAQFVMVELARQREGCYDDRDCCVKAEARHLSRCAERLRNGNDDALVALEAAPLPSKAVLRLTSASRALAAKARSGSDAAARIVDAWRRHLEPPASVFEKKGVVVRRGALDADAVAALVQAASLSQAAFEKEVLAPQNKTIRDSFDDASGTTRPGSRVDVRHRAAEFVAQRLGTCEAELADDDRGVGTRLLRDLLPLVKAALRTERPRLLYFGFVRAFAGGTGDQPWHRDAASLFESGRGACDAPDTPPHVVNVFLPLVDLTNANGPTAFAPGTHSDGACRDALATIIERGDPAHQISPLLSTGDAVMFDCRLLHRGRANRSSKDRVIAYLTIAAPWWRDDEMFHATQPTTAAALLGEALLGRTAVDDHDDGTGHPHYTLRIESMVRDRPDLAAASALFLARASDDVDGKWAAAAASSTSLSRMLTASLDDPRPADAFADRFEADLLDNNGRRADALRAPPAPNGGLFSSITDDLADCSRLYSAAGALLNAEAYGFPADAEGVPLLVALAKRAAPQKSRRRLEAAFSSWWHRGRGRFELVERVAGAGDRPVLVVAFSSLGSGIARPEWRGALSKAKVPSKARLDVLHVLDPASSWYLQDDAATWAGPAFYRRELEQRIRPYGSRVLFLGDSMGACGALQHCDLAATLAFTPQVDLTDYEAVRRHDLTAERRASLRDAICDTVGRAKGPVLVHYGSGCAEDVAQVELLPGSATLVAHDFDDHVLSVHLKKTGALKGILDAAIAGVL</sequence>
<dbReference type="Pfam" id="PF04669">
    <property type="entry name" value="PBDC1"/>
    <property type="match status" value="1"/>
</dbReference>
<dbReference type="Gene3D" id="1.10.3560.10">
    <property type="entry name" value="yst0336 like domain"/>
    <property type="match status" value="1"/>
</dbReference>
<dbReference type="EMBL" id="HBIW01022861">
    <property type="protein sequence ID" value="CAE0704267.1"/>
    <property type="molecule type" value="Transcribed_RNA"/>
</dbReference>
<reference evidence="3" key="2">
    <citation type="submission" date="2021-11" db="EMBL/GenBank/DDBJ databases">
        <authorList>
            <consortium name="Genoscope - CEA"/>
            <person name="William W."/>
        </authorList>
    </citation>
    <scope>NUCLEOTIDE SEQUENCE</scope>
</reference>
<dbReference type="InterPro" id="IPR021148">
    <property type="entry name" value="Polysacc_synth_dom"/>
</dbReference>
<dbReference type="SUPFAM" id="SSF51197">
    <property type="entry name" value="Clavaminate synthase-like"/>
    <property type="match status" value="1"/>
</dbReference>
<dbReference type="EMBL" id="CAKKNE010000002">
    <property type="protein sequence ID" value="CAH0369557.1"/>
    <property type="molecule type" value="Genomic_DNA"/>
</dbReference>
<dbReference type="Pfam" id="PF05721">
    <property type="entry name" value="PhyH"/>
    <property type="match status" value="1"/>
</dbReference>
<keyword evidence="4" id="KW-1185">Reference proteome</keyword>
<evidence type="ECO:0000313" key="2">
    <source>
        <dbReference type="EMBL" id="CAE0704267.1"/>
    </source>
</evidence>
<protein>
    <recommendedName>
        <fullName evidence="1">Polysaccharide biosynthesis domain-containing protein</fullName>
    </recommendedName>
</protein>
<dbReference type="Proteomes" id="UP000789595">
    <property type="component" value="Unassembled WGS sequence"/>
</dbReference>